<reference evidence="1 2" key="1">
    <citation type="journal article" date="2016" name="Nat. Commun.">
        <title>Thousands of microbial genomes shed light on interconnected biogeochemical processes in an aquifer system.</title>
        <authorList>
            <person name="Anantharaman K."/>
            <person name="Brown C.T."/>
            <person name="Hug L.A."/>
            <person name="Sharon I."/>
            <person name="Castelle C.J."/>
            <person name="Probst A.J."/>
            <person name="Thomas B.C."/>
            <person name="Singh A."/>
            <person name="Wilkins M.J."/>
            <person name="Karaoz U."/>
            <person name="Brodie E.L."/>
            <person name="Williams K.H."/>
            <person name="Hubbard S.S."/>
            <person name="Banfield J.F."/>
        </authorList>
    </citation>
    <scope>NUCLEOTIDE SEQUENCE [LARGE SCALE GENOMIC DNA]</scope>
    <source>
        <strain evidence="2">RBG_16_55_9</strain>
    </source>
</reference>
<dbReference type="AlphaFoldDB" id="A0A1F5UNT6"/>
<protein>
    <submittedName>
        <fullName evidence="1">Uncharacterized protein</fullName>
    </submittedName>
</protein>
<dbReference type="EMBL" id="MFGX01000126">
    <property type="protein sequence ID" value="OGF52806.1"/>
    <property type="molecule type" value="Genomic_DNA"/>
</dbReference>
<organism evidence="1 2">
    <name type="scientific">Fraserbacteria sp. (strain RBG_16_55_9)</name>
    <dbReference type="NCBI Taxonomy" id="1817864"/>
    <lineage>
        <taxon>Bacteria</taxon>
        <taxon>Candidatus Fraseribacteriota</taxon>
    </lineage>
</organism>
<evidence type="ECO:0000313" key="1">
    <source>
        <dbReference type="EMBL" id="OGF52806.1"/>
    </source>
</evidence>
<comment type="caution">
    <text evidence="1">The sequence shown here is derived from an EMBL/GenBank/DDBJ whole genome shotgun (WGS) entry which is preliminary data.</text>
</comment>
<name>A0A1F5UNT6_FRAXR</name>
<gene>
    <name evidence="1" type="ORF">A2Z21_09440</name>
</gene>
<dbReference type="STRING" id="1817864.A2Z21_09440"/>
<sequence>MGKAKVRHMTAWLVRIWFKGLLGNQEIRLRGSVPEYLIFVGSHKDWTYLASRGKMLARFHAALERSEVVMV</sequence>
<evidence type="ECO:0000313" key="2">
    <source>
        <dbReference type="Proteomes" id="UP000179157"/>
    </source>
</evidence>
<proteinExistence type="predicted"/>
<dbReference type="Proteomes" id="UP000179157">
    <property type="component" value="Unassembled WGS sequence"/>
</dbReference>
<accession>A0A1F5UNT6</accession>